<dbReference type="Pfam" id="PF04149">
    <property type="entry name" value="DUF397"/>
    <property type="match status" value="1"/>
</dbReference>
<comment type="caution">
    <text evidence="2">The sequence shown here is derived from an EMBL/GenBank/DDBJ whole genome shotgun (WGS) entry which is preliminary data.</text>
</comment>
<gene>
    <name evidence="2" type="ORF">JM949_01095</name>
</gene>
<sequence length="77" mass="8306">MSDPQHNTDPRFVTWMKSPESGGNEGCLYVSVANDGSGDVALSERTDADADAPIQVIPRRSWDAFLAGARKGAFDHI</sequence>
<proteinExistence type="predicted"/>
<dbReference type="EMBL" id="JAEVHL010000002">
    <property type="protein sequence ID" value="MBM0274158.1"/>
    <property type="molecule type" value="Genomic_DNA"/>
</dbReference>
<organism evidence="2 3">
    <name type="scientific">Micromonospora tarensis</name>
    <dbReference type="NCBI Taxonomy" id="2806100"/>
    <lineage>
        <taxon>Bacteria</taxon>
        <taxon>Bacillati</taxon>
        <taxon>Actinomycetota</taxon>
        <taxon>Actinomycetes</taxon>
        <taxon>Micromonosporales</taxon>
        <taxon>Micromonosporaceae</taxon>
        <taxon>Micromonospora</taxon>
    </lineage>
</organism>
<accession>A0ABS1Y9T0</accession>
<feature type="domain" description="DUF397" evidence="1">
    <location>
        <begin position="14"/>
        <end position="70"/>
    </location>
</feature>
<keyword evidence="3" id="KW-1185">Reference proteome</keyword>
<dbReference type="RefSeq" id="WP_203146588.1">
    <property type="nucleotide sequence ID" value="NZ_JAEVHL010000002.1"/>
</dbReference>
<evidence type="ECO:0000313" key="3">
    <source>
        <dbReference type="Proteomes" id="UP000622245"/>
    </source>
</evidence>
<name>A0ABS1Y9T0_9ACTN</name>
<evidence type="ECO:0000313" key="2">
    <source>
        <dbReference type="EMBL" id="MBM0274158.1"/>
    </source>
</evidence>
<protein>
    <submittedName>
        <fullName evidence="2">DUF397 domain-containing protein</fullName>
    </submittedName>
</protein>
<dbReference type="InterPro" id="IPR007278">
    <property type="entry name" value="DUF397"/>
</dbReference>
<evidence type="ECO:0000259" key="1">
    <source>
        <dbReference type="Pfam" id="PF04149"/>
    </source>
</evidence>
<dbReference type="Proteomes" id="UP000622245">
    <property type="component" value="Unassembled WGS sequence"/>
</dbReference>
<reference evidence="2 3" key="1">
    <citation type="submission" date="2021-01" db="EMBL/GenBank/DDBJ databases">
        <title>Draft genome sequence of Micromonospora sp. strain STR1s_6.</title>
        <authorList>
            <person name="Karlyshev A."/>
            <person name="Jawad R."/>
        </authorList>
    </citation>
    <scope>NUCLEOTIDE SEQUENCE [LARGE SCALE GENOMIC DNA]</scope>
    <source>
        <strain evidence="2 3">STR1S-6</strain>
    </source>
</reference>